<evidence type="ECO:0000256" key="1">
    <source>
        <dbReference type="SAM" id="MobiDB-lite"/>
    </source>
</evidence>
<dbReference type="Proteomes" id="UP000673383">
    <property type="component" value="Unassembled WGS sequence"/>
</dbReference>
<dbReference type="AlphaFoldDB" id="A0A8I1YD06"/>
<protein>
    <submittedName>
        <fullName evidence="2">Uncharacterized protein</fullName>
    </submittedName>
</protein>
<accession>A0A8I1YD06</accession>
<reference evidence="2" key="1">
    <citation type="submission" date="2021-02" db="EMBL/GenBank/DDBJ databases">
        <title>Genomic Encyclopedia of Type Strains, Phase IV (KMG-V): Genome sequencing to study the core and pangenomes of soil and plant-associated prokaryotes.</title>
        <authorList>
            <person name="Whitman W."/>
        </authorList>
    </citation>
    <scope>NUCLEOTIDE SEQUENCE</scope>
    <source>
        <strain evidence="2">USDA 406</strain>
    </source>
</reference>
<gene>
    <name evidence="2" type="ORF">JOH49_004011</name>
</gene>
<feature type="compositionally biased region" description="Polar residues" evidence="1">
    <location>
        <begin position="63"/>
        <end position="72"/>
    </location>
</feature>
<proteinExistence type="predicted"/>
<comment type="caution">
    <text evidence="2">The sequence shown here is derived from an EMBL/GenBank/DDBJ whole genome shotgun (WGS) entry which is preliminary data.</text>
</comment>
<evidence type="ECO:0000313" key="3">
    <source>
        <dbReference type="Proteomes" id="UP000673383"/>
    </source>
</evidence>
<feature type="compositionally biased region" description="Polar residues" evidence="1">
    <location>
        <begin position="136"/>
        <end position="156"/>
    </location>
</feature>
<dbReference type="EMBL" id="JAFICZ010000001">
    <property type="protein sequence ID" value="MBP1294258.1"/>
    <property type="molecule type" value="Genomic_DNA"/>
</dbReference>
<sequence>MAVSVILRATANSLRNPLQNWKRRFLRTLVTTTTYGGTFIMRLLAFAALVAISSVTGPAIAQQTTPSQSLQNEADKGIKTQNSGASGYVGEQDKPGSASRMPGDANRADTSGTVSTTPSAQNSGAGISGAPGGKNGPSQQGTVGSASQNLSVQEQDPANVKGLPGNKSGPPAKR</sequence>
<feature type="region of interest" description="Disordered" evidence="1">
    <location>
        <begin position="63"/>
        <end position="174"/>
    </location>
</feature>
<feature type="compositionally biased region" description="Polar residues" evidence="1">
    <location>
        <begin position="108"/>
        <end position="125"/>
    </location>
</feature>
<name>A0A8I1YD06_BRAEL</name>
<evidence type="ECO:0000313" key="2">
    <source>
        <dbReference type="EMBL" id="MBP1294258.1"/>
    </source>
</evidence>
<organism evidence="2 3">
    <name type="scientific">Bradyrhizobium elkanii</name>
    <dbReference type="NCBI Taxonomy" id="29448"/>
    <lineage>
        <taxon>Bacteria</taxon>
        <taxon>Pseudomonadati</taxon>
        <taxon>Pseudomonadota</taxon>
        <taxon>Alphaproteobacteria</taxon>
        <taxon>Hyphomicrobiales</taxon>
        <taxon>Nitrobacteraceae</taxon>
        <taxon>Bradyrhizobium</taxon>
    </lineage>
</organism>
<feature type="compositionally biased region" description="Gly residues" evidence="1">
    <location>
        <begin position="126"/>
        <end position="135"/>
    </location>
</feature>